<proteinExistence type="predicted"/>
<dbReference type="AlphaFoldDB" id="A0A3B0Y7U3"/>
<sequence>MTNHTNYRYSRAINRARKIYALQVRQHTKQGHGSHIDTGLPELTDKVHCVIRRAWYDLEGYSRNNAGGACLFTSSWDNLFSKVHYLKALAIVIEKQTPFSSAYWELNRRLLIARVERNDEALLDIISAATELRDSHAIRFYRMGQALIDALYCESMLHLLELAESRTTNETRIGYTSPQLTDRIIEHYPALLSFFNQSFETTRNDDDQNFPVYSLPLARIIKMIDDRFSSACFQHRQQYLQHIQSLNRDNTMPLSANERMAVADVLCR</sequence>
<organism evidence="1">
    <name type="scientific">hydrothermal vent metagenome</name>
    <dbReference type="NCBI Taxonomy" id="652676"/>
    <lineage>
        <taxon>unclassified sequences</taxon>
        <taxon>metagenomes</taxon>
        <taxon>ecological metagenomes</taxon>
    </lineage>
</organism>
<protein>
    <submittedName>
        <fullName evidence="1">Uncharacterized protein</fullName>
    </submittedName>
</protein>
<name>A0A3B0Y7U3_9ZZZZ</name>
<accession>A0A3B0Y7U3</accession>
<evidence type="ECO:0000313" key="1">
    <source>
        <dbReference type="EMBL" id="VAW72900.1"/>
    </source>
</evidence>
<reference evidence="1" key="1">
    <citation type="submission" date="2018-06" db="EMBL/GenBank/DDBJ databases">
        <authorList>
            <person name="Zhirakovskaya E."/>
        </authorList>
    </citation>
    <scope>NUCLEOTIDE SEQUENCE</scope>
</reference>
<gene>
    <name evidence="1" type="ORF">MNBD_GAMMA15-405</name>
</gene>
<dbReference type="EMBL" id="UOFN01000009">
    <property type="protein sequence ID" value="VAW72900.1"/>
    <property type="molecule type" value="Genomic_DNA"/>
</dbReference>